<gene>
    <name evidence="1" type="ORF">M6B38_286050</name>
</gene>
<reference evidence="1" key="2">
    <citation type="submission" date="2023-04" db="EMBL/GenBank/DDBJ databases">
        <authorList>
            <person name="Bruccoleri R.E."/>
            <person name="Oakeley E.J."/>
            <person name="Faust A.-M."/>
            <person name="Dessus-Babus S."/>
            <person name="Altorfer M."/>
            <person name="Burckhardt D."/>
            <person name="Oertli M."/>
            <person name="Naumann U."/>
            <person name="Petersen F."/>
            <person name="Wong J."/>
        </authorList>
    </citation>
    <scope>NUCLEOTIDE SEQUENCE</scope>
    <source>
        <strain evidence="1">GSM-AAB239-AS_SAM_17_03QT</strain>
        <tissue evidence="1">Leaf</tissue>
    </source>
</reference>
<name>A0AAX6HXW4_IRIPA</name>
<sequence length="63" mass="7345">MQEKILVPLRIGWDMLRQYGKYSPTSDMVGYVNMYGVGLAMGFPFKRYRPGPMLYFNGLINYV</sequence>
<proteinExistence type="predicted"/>
<organism evidence="1 2">
    <name type="scientific">Iris pallida</name>
    <name type="common">Sweet iris</name>
    <dbReference type="NCBI Taxonomy" id="29817"/>
    <lineage>
        <taxon>Eukaryota</taxon>
        <taxon>Viridiplantae</taxon>
        <taxon>Streptophyta</taxon>
        <taxon>Embryophyta</taxon>
        <taxon>Tracheophyta</taxon>
        <taxon>Spermatophyta</taxon>
        <taxon>Magnoliopsida</taxon>
        <taxon>Liliopsida</taxon>
        <taxon>Asparagales</taxon>
        <taxon>Iridaceae</taxon>
        <taxon>Iridoideae</taxon>
        <taxon>Irideae</taxon>
        <taxon>Iris</taxon>
    </lineage>
</organism>
<comment type="caution">
    <text evidence="1">The sequence shown here is derived from an EMBL/GenBank/DDBJ whole genome shotgun (WGS) entry which is preliminary data.</text>
</comment>
<keyword evidence="2" id="KW-1185">Reference proteome</keyword>
<dbReference type="EMBL" id="JANAVB010005799">
    <property type="protein sequence ID" value="KAJ6845762.1"/>
    <property type="molecule type" value="Genomic_DNA"/>
</dbReference>
<accession>A0AAX6HXW4</accession>
<dbReference type="Proteomes" id="UP001140949">
    <property type="component" value="Unassembled WGS sequence"/>
</dbReference>
<evidence type="ECO:0000313" key="1">
    <source>
        <dbReference type="EMBL" id="KAJ6845762.1"/>
    </source>
</evidence>
<dbReference type="AlphaFoldDB" id="A0AAX6HXW4"/>
<protein>
    <submittedName>
        <fullName evidence="1">COBW domain-containing protein 1 isoform X2</fullName>
    </submittedName>
</protein>
<evidence type="ECO:0000313" key="2">
    <source>
        <dbReference type="Proteomes" id="UP001140949"/>
    </source>
</evidence>
<reference evidence="1" key="1">
    <citation type="journal article" date="2023" name="GigaByte">
        <title>Genome assembly of the bearded iris, Iris pallida Lam.</title>
        <authorList>
            <person name="Bruccoleri R.E."/>
            <person name="Oakeley E.J."/>
            <person name="Faust A.M.E."/>
            <person name="Altorfer M."/>
            <person name="Dessus-Babus S."/>
            <person name="Burckhardt D."/>
            <person name="Oertli M."/>
            <person name="Naumann U."/>
            <person name="Petersen F."/>
            <person name="Wong J."/>
        </authorList>
    </citation>
    <scope>NUCLEOTIDE SEQUENCE</scope>
    <source>
        <strain evidence="1">GSM-AAB239-AS_SAM_17_03QT</strain>
    </source>
</reference>